<evidence type="ECO:0000259" key="3">
    <source>
        <dbReference type="PROSITE" id="PS50213"/>
    </source>
</evidence>
<feature type="compositionally biased region" description="Basic and acidic residues" evidence="1">
    <location>
        <begin position="139"/>
        <end position="164"/>
    </location>
</feature>
<accession>A0AAV5V8V7</accession>
<feature type="chain" id="PRO_5043473145" description="FAS1 domain-containing protein" evidence="2">
    <location>
        <begin position="19"/>
        <end position="705"/>
    </location>
</feature>
<keyword evidence="2" id="KW-0732">Signal</keyword>
<evidence type="ECO:0000313" key="4">
    <source>
        <dbReference type="EMBL" id="GMT14340.1"/>
    </source>
</evidence>
<feature type="signal peptide" evidence="2">
    <location>
        <begin position="1"/>
        <end position="18"/>
    </location>
</feature>
<proteinExistence type="predicted"/>
<dbReference type="SMART" id="SM00554">
    <property type="entry name" value="FAS1"/>
    <property type="match status" value="3"/>
</dbReference>
<evidence type="ECO:0000256" key="2">
    <source>
        <dbReference type="SAM" id="SignalP"/>
    </source>
</evidence>
<feature type="domain" description="FAS1" evidence="3">
    <location>
        <begin position="281"/>
        <end position="404"/>
    </location>
</feature>
<dbReference type="EMBL" id="BTSY01000002">
    <property type="protein sequence ID" value="GMT14340.1"/>
    <property type="molecule type" value="Genomic_DNA"/>
</dbReference>
<name>A0AAV5V8V7_9BILA</name>
<keyword evidence="5" id="KW-1185">Reference proteome</keyword>
<dbReference type="PROSITE" id="PS50213">
    <property type="entry name" value="FAS1"/>
    <property type="match status" value="3"/>
</dbReference>
<dbReference type="GO" id="GO:0031012">
    <property type="term" value="C:extracellular matrix"/>
    <property type="evidence" value="ECO:0007669"/>
    <property type="project" value="TreeGrafter"/>
</dbReference>
<protein>
    <recommendedName>
        <fullName evidence="3">FAS1 domain-containing protein</fullName>
    </recommendedName>
</protein>
<evidence type="ECO:0000256" key="1">
    <source>
        <dbReference type="SAM" id="MobiDB-lite"/>
    </source>
</evidence>
<dbReference type="Gene3D" id="2.30.180.10">
    <property type="entry name" value="FAS1 domain"/>
    <property type="match status" value="2"/>
</dbReference>
<dbReference type="Proteomes" id="UP001432322">
    <property type="component" value="Unassembled WGS sequence"/>
</dbReference>
<dbReference type="GO" id="GO:0007155">
    <property type="term" value="P:cell adhesion"/>
    <property type="evidence" value="ECO:0007669"/>
    <property type="project" value="TreeGrafter"/>
</dbReference>
<dbReference type="GO" id="GO:0030198">
    <property type="term" value="P:extracellular matrix organization"/>
    <property type="evidence" value="ECO:0007669"/>
    <property type="project" value="TreeGrafter"/>
</dbReference>
<dbReference type="GO" id="GO:0005615">
    <property type="term" value="C:extracellular space"/>
    <property type="evidence" value="ECO:0007669"/>
    <property type="project" value="TreeGrafter"/>
</dbReference>
<evidence type="ECO:0000313" key="5">
    <source>
        <dbReference type="Proteomes" id="UP001432322"/>
    </source>
</evidence>
<comment type="caution">
    <text evidence="4">The sequence shown here is derived from an EMBL/GenBank/DDBJ whole genome shotgun (WGS) entry which is preliminary data.</text>
</comment>
<gene>
    <name evidence="4" type="ORF">PFISCL1PPCAC_5637</name>
</gene>
<sequence length="705" mass="78834">MRLLLILSISLPLFSCYGIFSRLFDNDEDPEEMIMKQLFADNEDFPAVRPIRPVERTAQYIRHVASDDDIEQPRIVKPAPVRAFSTNSISRPRSVSNVDHSQFTESTAGKFLDTAQNLFSTMFSMFKPEQVTWHVVRPNPDDLRPHSLDKDDAVKEGSGERSMKSLDVTNDDEDSSDHNAELKALDRVASFFDKIGSSAVASTQLNGPHICVRELTKKMEPSKTKSSFHECKRFDKAVRCIERKSDKKGGMETTRIQECCNGFETDDISADGCNREARVMSARDVLSLANSSMVDLLDELGLAFVLDGPDQYTIIVPPNAAIERIQRSSYDELKKLLSNHILNGDVRDYEMTDGSEFTTQANASIVVTQKDQGRKQRTLLNCVPLTTTNVRTSSGTIHHSSDSLGLSSSSILEYLEESNRFKTFVSLITPELERKLRSSEGRYTVFAFSDGAFAALSESVRTNVISKSACVNDLIVNHIVKGALCSSELEDRTVISLGGHVLRVHTMIDGTDKHTVHIGSAKITEADRFTSNGVVHVIDDVILLENLLTWRDHLLTFNEPLLSALSDLSMDSEPLTIFVPPLNSSMGSLDMDVFALNHVAENKLVLNPADRQNVTTVTNSTFFFGVYKNRSPFSIHLNSDSSLLRSRPLIGCSRIVNQSIHACNSVLHFIEKPLPIIEGDLKWFFTTRQDLKRFYSLWKASDMSE</sequence>
<feature type="region of interest" description="Disordered" evidence="1">
    <location>
        <begin position="137"/>
        <end position="177"/>
    </location>
</feature>
<dbReference type="PANTHER" id="PTHR10900">
    <property type="entry name" value="PERIOSTIN-RELATED"/>
    <property type="match status" value="1"/>
</dbReference>
<dbReference type="GO" id="GO:0050839">
    <property type="term" value="F:cell adhesion molecule binding"/>
    <property type="evidence" value="ECO:0007669"/>
    <property type="project" value="TreeGrafter"/>
</dbReference>
<dbReference type="AlphaFoldDB" id="A0AAV5V8V7"/>
<organism evidence="4 5">
    <name type="scientific">Pristionchus fissidentatus</name>
    <dbReference type="NCBI Taxonomy" id="1538716"/>
    <lineage>
        <taxon>Eukaryota</taxon>
        <taxon>Metazoa</taxon>
        <taxon>Ecdysozoa</taxon>
        <taxon>Nematoda</taxon>
        <taxon>Chromadorea</taxon>
        <taxon>Rhabditida</taxon>
        <taxon>Rhabditina</taxon>
        <taxon>Diplogasteromorpha</taxon>
        <taxon>Diplogasteroidea</taxon>
        <taxon>Neodiplogasteridae</taxon>
        <taxon>Pristionchus</taxon>
    </lineage>
</organism>
<dbReference type="InterPro" id="IPR036378">
    <property type="entry name" value="FAS1_dom_sf"/>
</dbReference>
<reference evidence="4" key="1">
    <citation type="submission" date="2023-10" db="EMBL/GenBank/DDBJ databases">
        <title>Genome assembly of Pristionchus species.</title>
        <authorList>
            <person name="Yoshida K."/>
            <person name="Sommer R.J."/>
        </authorList>
    </citation>
    <scope>NUCLEOTIDE SEQUENCE</scope>
    <source>
        <strain evidence="4">RS5133</strain>
    </source>
</reference>
<feature type="non-terminal residue" evidence="4">
    <location>
        <position position="705"/>
    </location>
</feature>
<dbReference type="Pfam" id="PF02469">
    <property type="entry name" value="Fasciclin"/>
    <property type="match status" value="2"/>
</dbReference>
<dbReference type="InterPro" id="IPR050904">
    <property type="entry name" value="Adhesion/Biosynth-related"/>
</dbReference>
<dbReference type="PANTHER" id="PTHR10900:SF124">
    <property type="entry name" value="FI05614P"/>
    <property type="match status" value="1"/>
</dbReference>
<feature type="domain" description="FAS1" evidence="3">
    <location>
        <begin position="408"/>
        <end position="542"/>
    </location>
</feature>
<dbReference type="SUPFAM" id="SSF82153">
    <property type="entry name" value="FAS1 domain"/>
    <property type="match status" value="3"/>
</dbReference>
<dbReference type="InterPro" id="IPR000782">
    <property type="entry name" value="FAS1_domain"/>
</dbReference>
<feature type="domain" description="FAS1" evidence="3">
    <location>
        <begin position="534"/>
        <end position="674"/>
    </location>
</feature>